<evidence type="ECO:0000313" key="9">
    <source>
        <dbReference type="EMBL" id="TFK44020.1"/>
    </source>
</evidence>
<dbReference type="PANTHER" id="PTHR34187">
    <property type="entry name" value="FGR18P"/>
    <property type="match status" value="1"/>
</dbReference>
<evidence type="ECO:0000256" key="4">
    <source>
        <dbReference type="ARBA" id="ARBA00022989"/>
    </source>
</evidence>
<feature type="transmembrane region" description="Helical" evidence="7">
    <location>
        <begin position="187"/>
        <end position="209"/>
    </location>
</feature>
<evidence type="ECO:0000256" key="7">
    <source>
        <dbReference type="SAM" id="Phobius"/>
    </source>
</evidence>
<feature type="transmembrane region" description="Helical" evidence="7">
    <location>
        <begin position="117"/>
        <end position="135"/>
    </location>
</feature>
<comment type="subcellular location">
    <subcellularLocation>
        <location evidence="1">Cell membrane</location>
        <topology evidence="1">Multi-pass membrane protein</topology>
    </subcellularLocation>
</comment>
<feature type="transmembrane region" description="Helical" evidence="7">
    <location>
        <begin position="147"/>
        <end position="166"/>
    </location>
</feature>
<dbReference type="Pfam" id="PF02656">
    <property type="entry name" value="DUF202"/>
    <property type="match status" value="1"/>
</dbReference>
<feature type="domain" description="DUF202" evidence="8">
    <location>
        <begin position="108"/>
        <end position="175"/>
    </location>
</feature>
<dbReference type="OrthoDB" id="199599at2759"/>
<accession>A0A5C3MFL3</accession>
<dbReference type="AlphaFoldDB" id="A0A5C3MFL3"/>
<feature type="region of interest" description="Disordered" evidence="6">
    <location>
        <begin position="1"/>
        <end position="89"/>
    </location>
</feature>
<dbReference type="InterPro" id="IPR052053">
    <property type="entry name" value="IM_YidH-like"/>
</dbReference>
<dbReference type="PANTHER" id="PTHR34187:SF2">
    <property type="entry name" value="DUF202 DOMAIN-CONTAINING PROTEIN"/>
    <property type="match status" value="1"/>
</dbReference>
<dbReference type="GO" id="GO:0005886">
    <property type="term" value="C:plasma membrane"/>
    <property type="evidence" value="ECO:0007669"/>
    <property type="project" value="UniProtKB-SubCell"/>
</dbReference>
<evidence type="ECO:0000256" key="6">
    <source>
        <dbReference type="SAM" id="MobiDB-lite"/>
    </source>
</evidence>
<keyword evidence="3 7" id="KW-0812">Transmembrane</keyword>
<evidence type="ECO:0000259" key="8">
    <source>
        <dbReference type="Pfam" id="PF02656"/>
    </source>
</evidence>
<dbReference type="Proteomes" id="UP000308652">
    <property type="component" value="Unassembled WGS sequence"/>
</dbReference>
<name>A0A5C3MFL3_9AGAR</name>
<dbReference type="InterPro" id="IPR003807">
    <property type="entry name" value="DUF202"/>
</dbReference>
<evidence type="ECO:0000256" key="2">
    <source>
        <dbReference type="ARBA" id="ARBA00022475"/>
    </source>
</evidence>
<keyword evidence="10" id="KW-1185">Reference proteome</keyword>
<reference evidence="9 10" key="1">
    <citation type="journal article" date="2019" name="Nat. Ecol. Evol.">
        <title>Megaphylogeny resolves global patterns of mushroom evolution.</title>
        <authorList>
            <person name="Varga T."/>
            <person name="Krizsan K."/>
            <person name="Foldi C."/>
            <person name="Dima B."/>
            <person name="Sanchez-Garcia M."/>
            <person name="Sanchez-Ramirez S."/>
            <person name="Szollosi G.J."/>
            <person name="Szarkandi J.G."/>
            <person name="Papp V."/>
            <person name="Albert L."/>
            <person name="Andreopoulos W."/>
            <person name="Angelini C."/>
            <person name="Antonin V."/>
            <person name="Barry K.W."/>
            <person name="Bougher N.L."/>
            <person name="Buchanan P."/>
            <person name="Buyck B."/>
            <person name="Bense V."/>
            <person name="Catcheside P."/>
            <person name="Chovatia M."/>
            <person name="Cooper J."/>
            <person name="Damon W."/>
            <person name="Desjardin D."/>
            <person name="Finy P."/>
            <person name="Geml J."/>
            <person name="Haridas S."/>
            <person name="Hughes K."/>
            <person name="Justo A."/>
            <person name="Karasinski D."/>
            <person name="Kautmanova I."/>
            <person name="Kiss B."/>
            <person name="Kocsube S."/>
            <person name="Kotiranta H."/>
            <person name="LaButti K.M."/>
            <person name="Lechner B.E."/>
            <person name="Liimatainen K."/>
            <person name="Lipzen A."/>
            <person name="Lukacs Z."/>
            <person name="Mihaltcheva S."/>
            <person name="Morgado L.N."/>
            <person name="Niskanen T."/>
            <person name="Noordeloos M.E."/>
            <person name="Ohm R.A."/>
            <person name="Ortiz-Santana B."/>
            <person name="Ovrebo C."/>
            <person name="Racz N."/>
            <person name="Riley R."/>
            <person name="Savchenko A."/>
            <person name="Shiryaev A."/>
            <person name="Soop K."/>
            <person name="Spirin V."/>
            <person name="Szebenyi C."/>
            <person name="Tomsovsky M."/>
            <person name="Tulloss R.E."/>
            <person name="Uehling J."/>
            <person name="Grigoriev I.V."/>
            <person name="Vagvolgyi C."/>
            <person name="Papp T."/>
            <person name="Martin F.M."/>
            <person name="Miettinen O."/>
            <person name="Hibbett D.S."/>
            <person name="Nagy L.G."/>
        </authorList>
    </citation>
    <scope>NUCLEOTIDE SEQUENCE [LARGE SCALE GENOMIC DNA]</scope>
    <source>
        <strain evidence="9 10">CBS 166.37</strain>
    </source>
</reference>
<proteinExistence type="predicted"/>
<evidence type="ECO:0000313" key="10">
    <source>
        <dbReference type="Proteomes" id="UP000308652"/>
    </source>
</evidence>
<evidence type="ECO:0000256" key="3">
    <source>
        <dbReference type="ARBA" id="ARBA00022692"/>
    </source>
</evidence>
<keyword evidence="5 7" id="KW-0472">Membrane</keyword>
<sequence length="218" mass="23638">MTSPPRPMDYETTPLGVRRAPRRPSLSSFFSSFTGSPPSNSSPPSPPRAPPTSPPSFPSSSTSELESDEEYAERERNQHETKHHTRPARTKWTDRITLRLLNNGSVARDHLALERTFLAYVRTSLALAGSGVAMMQFLKVGDNTKTYAAPMGASAISAGILVLLIGSARFFQVQTSLPRGYIPVTRLAVAFIAFVVGSLMAAAFAIVLLPRVLPAKKV</sequence>
<gene>
    <name evidence="9" type="ORF">BDQ12DRAFT_662</name>
</gene>
<evidence type="ECO:0000256" key="5">
    <source>
        <dbReference type="ARBA" id="ARBA00023136"/>
    </source>
</evidence>
<protein>
    <recommendedName>
        <fullName evidence="8">DUF202 domain-containing protein</fullName>
    </recommendedName>
</protein>
<evidence type="ECO:0000256" key="1">
    <source>
        <dbReference type="ARBA" id="ARBA00004651"/>
    </source>
</evidence>
<feature type="compositionally biased region" description="Pro residues" evidence="6">
    <location>
        <begin position="40"/>
        <end position="57"/>
    </location>
</feature>
<organism evidence="9 10">
    <name type="scientific">Crucibulum laeve</name>
    <dbReference type="NCBI Taxonomy" id="68775"/>
    <lineage>
        <taxon>Eukaryota</taxon>
        <taxon>Fungi</taxon>
        <taxon>Dikarya</taxon>
        <taxon>Basidiomycota</taxon>
        <taxon>Agaricomycotina</taxon>
        <taxon>Agaricomycetes</taxon>
        <taxon>Agaricomycetidae</taxon>
        <taxon>Agaricales</taxon>
        <taxon>Agaricineae</taxon>
        <taxon>Nidulariaceae</taxon>
        <taxon>Crucibulum</taxon>
    </lineage>
</organism>
<feature type="compositionally biased region" description="Low complexity" evidence="6">
    <location>
        <begin position="23"/>
        <end position="39"/>
    </location>
</feature>
<keyword evidence="4 7" id="KW-1133">Transmembrane helix</keyword>
<dbReference type="EMBL" id="ML213590">
    <property type="protein sequence ID" value="TFK44020.1"/>
    <property type="molecule type" value="Genomic_DNA"/>
</dbReference>
<keyword evidence="2" id="KW-1003">Cell membrane</keyword>